<accession>A0A914C224</accession>
<dbReference type="PANTHER" id="PTHR12363">
    <property type="entry name" value="TRANSPORTIN 3 AND IMPORTIN 13"/>
    <property type="match status" value="1"/>
</dbReference>
<dbReference type="SUPFAM" id="SSF48371">
    <property type="entry name" value="ARM repeat"/>
    <property type="match status" value="1"/>
</dbReference>
<dbReference type="Pfam" id="PF03810">
    <property type="entry name" value="IBN_N"/>
    <property type="match status" value="1"/>
</dbReference>
<dbReference type="AlphaFoldDB" id="A0A914C224"/>
<evidence type="ECO:0000313" key="3">
    <source>
        <dbReference type="WBParaSite" id="ACRNAN_Path_1540.g6009.t1"/>
    </source>
</evidence>
<evidence type="ECO:0000259" key="1">
    <source>
        <dbReference type="SMART" id="SM00913"/>
    </source>
</evidence>
<sequence>MDNIENVYQAIQCLSGQNPTDANTAAQWLAQFQKSVYAWSIVDIILAQKKSYNASYFAAQTMRQKVLYDFKELPKDSYIALRDSLINHLKSVDENAENSAIIITQLALALADLYLQVPEWNCFISEILTRFNQGPDVNLNIMLNLLKVFPEELQNRHLRLGENRRTAVEKELAAESDAVFNCLKQIMETYSSNMVMLKKVIQCLGAWLTNKQCPTDSLAESPLMHLVLHLLVVPQCPALDMLLLLADYHDYSLVEMTFNVWYRLSEFLYQINIEPLYDELLETFRPYVERYVCALYKHSRLDTDHEGIPDEKDDFGEFRSKVSESIKDVAFIMGSINLAGKMLNTIKEHQNGTWDEIESALFILSTFCQNITENDEEIVPQLCSFIYALPRTAHPALLNSAIQIFANLQDWLSVHPEFQESTMHFLLQHSSHELLIRSTSEAMENICSKGYDFLRSFFNPLLELIHRIEGAPRHAQIMETSCQFILRACTHLINDLTEAELASKLNQLCEQSIMHLLKSSNGVKSAENNSQNENVADSWKRLSNDPVLWIDRIAAIFRIIKPWQNQAAFKEQLNNNSNANGNQIPCPWLELSTNLWKTLSTTLEHYQSELRVVEHCCRAVRFIIRSMGIQSVVFVEELAHQILKIYSNHPHSCFLYLASILVDEYAGIAYVLQGLISMLKVLCECSFKLLGQPNGLRNHPDTVDDLYRLGIRFVQRAPAAFFQQQVAALMFEGGVHALELDHQDANKSVTKFFLEGIDSIKNAKKANINDPGVAAAEALFLQYGDQLIWHSLNASLFQVSGGLRRDMAEIICAIGNLSKEKQSEWLMAAVCKLPHDTGLSASRKQLEEFHAKVITSTRLADVANNVRDLSRLYN</sequence>
<dbReference type="Pfam" id="PF24140">
    <property type="entry name" value="TPR_TNPO3_IPO13_3rd"/>
    <property type="match status" value="1"/>
</dbReference>
<dbReference type="InterPro" id="IPR058537">
    <property type="entry name" value="TPR_TNPO3_IPO13_4th"/>
</dbReference>
<dbReference type="GO" id="GO:0005737">
    <property type="term" value="C:cytoplasm"/>
    <property type="evidence" value="ECO:0007669"/>
    <property type="project" value="TreeGrafter"/>
</dbReference>
<dbReference type="InterPro" id="IPR057942">
    <property type="entry name" value="TPR_TNPO3_IPO13_3rd"/>
</dbReference>
<organism evidence="2 3">
    <name type="scientific">Acrobeloides nanus</name>
    <dbReference type="NCBI Taxonomy" id="290746"/>
    <lineage>
        <taxon>Eukaryota</taxon>
        <taxon>Metazoa</taxon>
        <taxon>Ecdysozoa</taxon>
        <taxon>Nematoda</taxon>
        <taxon>Chromadorea</taxon>
        <taxon>Rhabditida</taxon>
        <taxon>Tylenchina</taxon>
        <taxon>Cephalobomorpha</taxon>
        <taxon>Cephaloboidea</taxon>
        <taxon>Cephalobidae</taxon>
        <taxon>Acrobeloides</taxon>
    </lineage>
</organism>
<dbReference type="WBParaSite" id="ACRNAN_Path_1540.g6009.t1">
    <property type="protein sequence ID" value="ACRNAN_Path_1540.g6009.t1"/>
    <property type="gene ID" value="ACRNAN_Path_1540.g6009"/>
</dbReference>
<keyword evidence="2" id="KW-1185">Reference proteome</keyword>
<dbReference type="GO" id="GO:0031267">
    <property type="term" value="F:small GTPase binding"/>
    <property type="evidence" value="ECO:0007669"/>
    <property type="project" value="InterPro"/>
</dbReference>
<reference evidence="3" key="1">
    <citation type="submission" date="2022-11" db="UniProtKB">
        <authorList>
            <consortium name="WormBaseParasite"/>
        </authorList>
    </citation>
    <scope>IDENTIFICATION</scope>
</reference>
<protein>
    <submittedName>
        <fullName evidence="3">Importin N-terminal domain-containing protein</fullName>
    </submittedName>
</protein>
<evidence type="ECO:0000313" key="2">
    <source>
        <dbReference type="Proteomes" id="UP000887540"/>
    </source>
</evidence>
<dbReference type="InterPro" id="IPR001494">
    <property type="entry name" value="Importin-beta_N"/>
</dbReference>
<dbReference type="Pfam" id="PF24139">
    <property type="entry name" value="TPR_TNPO3_IPO13_4th"/>
    <property type="match status" value="1"/>
</dbReference>
<dbReference type="InterPro" id="IPR051345">
    <property type="entry name" value="Importin_beta-like_NTR"/>
</dbReference>
<dbReference type="SMART" id="SM00913">
    <property type="entry name" value="IBN_N"/>
    <property type="match status" value="1"/>
</dbReference>
<dbReference type="InterPro" id="IPR011989">
    <property type="entry name" value="ARM-like"/>
</dbReference>
<feature type="domain" description="Importin N-terminal" evidence="1">
    <location>
        <begin position="25"/>
        <end position="91"/>
    </location>
</feature>
<dbReference type="Gene3D" id="1.25.10.10">
    <property type="entry name" value="Leucine-rich Repeat Variant"/>
    <property type="match status" value="2"/>
</dbReference>
<dbReference type="GO" id="GO:0006606">
    <property type="term" value="P:protein import into nucleus"/>
    <property type="evidence" value="ECO:0007669"/>
    <property type="project" value="TreeGrafter"/>
</dbReference>
<dbReference type="InterPro" id="IPR016024">
    <property type="entry name" value="ARM-type_fold"/>
</dbReference>
<dbReference type="PANTHER" id="PTHR12363:SF42">
    <property type="entry name" value="TRANSPORTIN-3"/>
    <property type="match status" value="1"/>
</dbReference>
<proteinExistence type="predicted"/>
<dbReference type="Proteomes" id="UP000887540">
    <property type="component" value="Unplaced"/>
</dbReference>
<dbReference type="Pfam" id="PF08389">
    <property type="entry name" value="Xpo1"/>
    <property type="match status" value="1"/>
</dbReference>
<dbReference type="InterPro" id="IPR013598">
    <property type="entry name" value="Exportin-1/Importin-b-like"/>
</dbReference>
<name>A0A914C224_9BILA</name>